<dbReference type="OrthoDB" id="2633250at2"/>
<dbReference type="SUPFAM" id="SSF63829">
    <property type="entry name" value="Calcium-dependent phosphotriesterase"/>
    <property type="match status" value="1"/>
</dbReference>
<dbReference type="InterPro" id="IPR051262">
    <property type="entry name" value="SMP-30/CGR1_Lactonase"/>
</dbReference>
<feature type="domain" description="SMP-30/Gluconolactonase/LRE-like region" evidence="1">
    <location>
        <begin position="22"/>
        <end position="257"/>
    </location>
</feature>
<comment type="caution">
    <text evidence="2">The sequence shown here is derived from an EMBL/GenBank/DDBJ whole genome shotgun (WGS) entry which is preliminary data.</text>
</comment>
<dbReference type="InterPro" id="IPR013658">
    <property type="entry name" value="SGL"/>
</dbReference>
<evidence type="ECO:0000259" key="1">
    <source>
        <dbReference type="Pfam" id="PF08450"/>
    </source>
</evidence>
<dbReference type="Proteomes" id="UP000250369">
    <property type="component" value="Unassembled WGS sequence"/>
</dbReference>
<dbReference type="AlphaFoldDB" id="A0A329LN30"/>
<dbReference type="Pfam" id="PF08450">
    <property type="entry name" value="SGL"/>
    <property type="match status" value="1"/>
</dbReference>
<evidence type="ECO:0000313" key="2">
    <source>
        <dbReference type="EMBL" id="RAV08640.1"/>
    </source>
</evidence>
<gene>
    <name evidence="2" type="ORF">DQG23_40735</name>
</gene>
<evidence type="ECO:0000313" key="3">
    <source>
        <dbReference type="Proteomes" id="UP000250369"/>
    </source>
</evidence>
<organism evidence="2 3">
    <name type="scientific">Paenibacillus contaminans</name>
    <dbReference type="NCBI Taxonomy" id="450362"/>
    <lineage>
        <taxon>Bacteria</taxon>
        <taxon>Bacillati</taxon>
        <taxon>Bacillota</taxon>
        <taxon>Bacilli</taxon>
        <taxon>Bacillales</taxon>
        <taxon>Paenibacillaceae</taxon>
        <taxon>Paenibacillus</taxon>
    </lineage>
</organism>
<name>A0A329LN30_9BACL</name>
<accession>A0A329LN30</accession>
<protein>
    <submittedName>
        <fullName evidence="2">SMP-30/gluconolactonase/LRE family protein</fullName>
    </submittedName>
</protein>
<reference evidence="2 3" key="1">
    <citation type="journal article" date="2009" name="Int. J. Syst. Evol. Microbiol.">
        <title>Paenibacillus contaminans sp. nov., isolated from a contaminated laboratory plate.</title>
        <authorList>
            <person name="Chou J.H."/>
            <person name="Lee J.H."/>
            <person name="Lin M.C."/>
            <person name="Chang P.S."/>
            <person name="Arun A.B."/>
            <person name="Young C.C."/>
            <person name="Chen W.M."/>
        </authorList>
    </citation>
    <scope>NUCLEOTIDE SEQUENCE [LARGE SCALE GENOMIC DNA]</scope>
    <source>
        <strain evidence="2 3">CKOBP-6</strain>
    </source>
</reference>
<keyword evidence="3" id="KW-1185">Reference proteome</keyword>
<dbReference type="PANTHER" id="PTHR47572:SF5">
    <property type="entry name" value="BLR2277 PROTEIN"/>
    <property type="match status" value="1"/>
</dbReference>
<dbReference type="InterPro" id="IPR011042">
    <property type="entry name" value="6-blade_b-propeller_TolB-like"/>
</dbReference>
<dbReference type="PANTHER" id="PTHR47572">
    <property type="entry name" value="LIPOPROTEIN-RELATED"/>
    <property type="match status" value="1"/>
</dbReference>
<proteinExistence type="predicted"/>
<dbReference type="EMBL" id="QMFB01000057">
    <property type="protein sequence ID" value="RAV08640.1"/>
    <property type="molecule type" value="Genomic_DNA"/>
</dbReference>
<sequence length="279" mass="30449">MSETLYVSSVLTEPGSFTQGIEGPAVDGEGNVYAVNYERQHTIGKVTPEGVCSVFVELPNGSVGNGIRFDSAGDMLIADYVNHNVLRVNMRTKSISVHAHEPAMNQPNDIAISGDDYVFASDPNWGESTGQIWRIDPNGAVTLLEAGMGTTNGIEVSPDGRTLYVNETVQRRIWAYDLSPDRTVANKRLLIEFPDYGMDGMRCDIDGNLYVTRYGKGTIAILTPGGEVVREVELHGKSCSNLTFGGPDGRTVYVTMADNGNIETFRTDTPGLCWASWRR</sequence>
<dbReference type="RefSeq" id="WP_113036781.1">
    <property type="nucleotide sequence ID" value="NZ_QMFB01000057.1"/>
</dbReference>
<dbReference type="Gene3D" id="2.120.10.30">
    <property type="entry name" value="TolB, C-terminal domain"/>
    <property type="match status" value="1"/>
</dbReference>